<dbReference type="RefSeq" id="WP_215629251.1">
    <property type="nucleotide sequence ID" value="NZ_JAQLGH010000021.1"/>
</dbReference>
<dbReference type="AlphaFoldDB" id="A0AAW6AUJ8"/>
<evidence type="ECO:0000256" key="1">
    <source>
        <dbReference type="ARBA" id="ARBA00022801"/>
    </source>
</evidence>
<dbReference type="SUPFAM" id="SSF52980">
    <property type="entry name" value="Restriction endonuclease-like"/>
    <property type="match status" value="1"/>
</dbReference>
<sequence>MISDHDRAYYIGASDTEYVLRSWKTKTFEKWWFTKLGLTCMNFSNDAMMAGTAYEHKILDSLEIPGMQKDRQVIIGRLRVNLDGSTNDTIYEVKTYRAGKCFKPSKAYWDQVQVEMYVTGFRKAYIVAYCLQSEDYFNFYRDIDTERLSMHPIDYDKEFINNVYLPKFKYLEECLNDGKFPTEEEYGKQRLFEGSIKGLDNRKFSAYIRG</sequence>
<evidence type="ECO:0000313" key="2">
    <source>
        <dbReference type="EMBL" id="MDB2000451.1"/>
    </source>
</evidence>
<name>A0AAW6AUJ8_CLOSY</name>
<dbReference type="InterPro" id="IPR011604">
    <property type="entry name" value="PDDEXK-like_dom_sf"/>
</dbReference>
<comment type="caution">
    <text evidence="2">The sequence shown here is derived from an EMBL/GenBank/DDBJ whole genome shotgun (WGS) entry which is preliminary data.</text>
</comment>
<dbReference type="Proteomes" id="UP001300871">
    <property type="component" value="Unassembled WGS sequence"/>
</dbReference>
<dbReference type="GO" id="GO:0016787">
    <property type="term" value="F:hydrolase activity"/>
    <property type="evidence" value="ECO:0007669"/>
    <property type="project" value="UniProtKB-KW"/>
</dbReference>
<protein>
    <recommendedName>
        <fullName evidence="4">YqaJ viral recombinase domain-containing protein</fullName>
    </recommendedName>
</protein>
<keyword evidence="1" id="KW-0378">Hydrolase</keyword>
<dbReference type="EMBL" id="JAQLGM010000020">
    <property type="protein sequence ID" value="MDB2000451.1"/>
    <property type="molecule type" value="Genomic_DNA"/>
</dbReference>
<accession>A0AAW6AUJ8</accession>
<organism evidence="2 3">
    <name type="scientific">Clostridium symbiosum</name>
    <name type="common">Bacteroides symbiosus</name>
    <dbReference type="NCBI Taxonomy" id="1512"/>
    <lineage>
        <taxon>Bacteria</taxon>
        <taxon>Bacillati</taxon>
        <taxon>Bacillota</taxon>
        <taxon>Clostridia</taxon>
        <taxon>Lachnospirales</taxon>
        <taxon>Lachnospiraceae</taxon>
        <taxon>Otoolea</taxon>
    </lineage>
</organism>
<dbReference type="Gene3D" id="3.90.320.10">
    <property type="match status" value="1"/>
</dbReference>
<dbReference type="InterPro" id="IPR011335">
    <property type="entry name" value="Restrct_endonuc-II-like"/>
</dbReference>
<proteinExistence type="predicted"/>
<gene>
    <name evidence="2" type="ORF">PM006_09585</name>
</gene>
<reference evidence="2" key="1">
    <citation type="submission" date="2023-01" db="EMBL/GenBank/DDBJ databases">
        <title>Human gut microbiome strain richness.</title>
        <authorList>
            <person name="Chen-Liaw A."/>
        </authorList>
    </citation>
    <scope>NUCLEOTIDE SEQUENCE</scope>
    <source>
        <strain evidence="2">B1_m1001713B170214d0_201011</strain>
    </source>
</reference>
<evidence type="ECO:0000313" key="3">
    <source>
        <dbReference type="Proteomes" id="UP001300871"/>
    </source>
</evidence>
<evidence type="ECO:0008006" key="4">
    <source>
        <dbReference type="Google" id="ProtNLM"/>
    </source>
</evidence>